<accession>A0A7J6W9R6</accession>
<dbReference type="InterPro" id="IPR046761">
    <property type="entry name" value="Tab2-like_C"/>
</dbReference>
<dbReference type="GO" id="GO:0003723">
    <property type="term" value="F:RNA binding"/>
    <property type="evidence" value="ECO:0007669"/>
    <property type="project" value="InterPro"/>
</dbReference>
<dbReference type="PANTHER" id="PTHR34556:SF2">
    <property type="entry name" value="PROTEIN TAB2 HOMOLOG, CHLOROPLASTIC"/>
    <property type="match status" value="1"/>
</dbReference>
<feature type="compositionally biased region" description="Acidic residues" evidence="1">
    <location>
        <begin position="76"/>
        <end position="87"/>
    </location>
</feature>
<keyword evidence="5" id="KW-1185">Reference proteome</keyword>
<feature type="region of interest" description="Disordered" evidence="1">
    <location>
        <begin position="57"/>
        <end position="90"/>
    </location>
</feature>
<feature type="compositionally biased region" description="Polar residues" evidence="1">
    <location>
        <begin position="1"/>
        <end position="10"/>
    </location>
</feature>
<evidence type="ECO:0000259" key="2">
    <source>
        <dbReference type="Pfam" id="PF06485"/>
    </source>
</evidence>
<dbReference type="EMBL" id="JABWDY010020491">
    <property type="protein sequence ID" value="KAF5193125.1"/>
    <property type="molecule type" value="Genomic_DNA"/>
</dbReference>
<feature type="region of interest" description="Disordered" evidence="1">
    <location>
        <begin position="1"/>
        <end position="28"/>
    </location>
</feature>
<gene>
    <name evidence="4" type="ORF">FRX31_017294</name>
</gene>
<feature type="compositionally biased region" description="Polar residues" evidence="1">
    <location>
        <begin position="57"/>
        <end position="72"/>
    </location>
</feature>
<dbReference type="InterPro" id="IPR009472">
    <property type="entry name" value="Tab2-like"/>
</dbReference>
<feature type="domain" description="RNA-binding protein Tab2-like N-terminal" evidence="2">
    <location>
        <begin position="105"/>
        <end position="139"/>
    </location>
</feature>
<dbReference type="AlphaFoldDB" id="A0A7J6W9R6"/>
<reference evidence="4 5" key="1">
    <citation type="submission" date="2020-06" db="EMBL/GenBank/DDBJ databases">
        <title>Transcriptomic and genomic resources for Thalictrum thalictroides and T. hernandezii: Facilitating candidate gene discovery in an emerging model plant lineage.</title>
        <authorList>
            <person name="Arias T."/>
            <person name="Riano-Pachon D.M."/>
            <person name="Di Stilio V.S."/>
        </authorList>
    </citation>
    <scope>NUCLEOTIDE SEQUENCE [LARGE SCALE GENOMIC DNA]</scope>
    <source>
        <strain evidence="5">cv. WT478/WT964</strain>
        <tissue evidence="4">Leaves</tissue>
    </source>
</reference>
<protein>
    <submittedName>
        <fullName evidence="4">Tab2-like protein</fullName>
    </submittedName>
</protein>
<sequence>MATLSYNPSKLRNHKPQSHKPISSLSKPIKIPFSSSQFSTLYPSKFSKLRLNSVSESSVSLPTNQPPLTSASENNFNEDEEVDDDPTSEVSYLDSETDPENIIEWELDFCSRPILDIRGKKVWELVVCDGTLSLQFTKKDSIFQVANADNYNKGLQELGIKPVPSKRCLSLLLWLEERYETVYMRHPGFQVGAKPLLALDNPFPMDLPENLIGEKWAFVQLPFSAVQEEVSSLEERFAFGASLDLDLLGIEIDDKTLIPGIAVASSRAKPLAAWMNGLEVCSLEADLAKASLVLSVGISTRYVYATYKKSVATTQEAEAWEEAKKTCGGLHFLAIQENLDSDDCVGFWLLLDLPPPPV</sequence>
<dbReference type="InterPro" id="IPR046760">
    <property type="entry name" value="Tab2-like_N"/>
</dbReference>
<evidence type="ECO:0000259" key="3">
    <source>
        <dbReference type="Pfam" id="PF20429"/>
    </source>
</evidence>
<dbReference type="Pfam" id="PF06485">
    <property type="entry name" value="Tab2-like_N"/>
    <property type="match status" value="1"/>
</dbReference>
<evidence type="ECO:0000313" key="5">
    <source>
        <dbReference type="Proteomes" id="UP000554482"/>
    </source>
</evidence>
<comment type="caution">
    <text evidence="4">The sequence shown here is derived from an EMBL/GenBank/DDBJ whole genome shotgun (WGS) entry which is preliminary data.</text>
</comment>
<feature type="domain" description="RNA-binding protein Tab2/Atab2 C-terminal" evidence="3">
    <location>
        <begin position="195"/>
        <end position="350"/>
    </location>
</feature>
<organism evidence="4 5">
    <name type="scientific">Thalictrum thalictroides</name>
    <name type="common">Rue-anemone</name>
    <name type="synonym">Anemone thalictroides</name>
    <dbReference type="NCBI Taxonomy" id="46969"/>
    <lineage>
        <taxon>Eukaryota</taxon>
        <taxon>Viridiplantae</taxon>
        <taxon>Streptophyta</taxon>
        <taxon>Embryophyta</taxon>
        <taxon>Tracheophyta</taxon>
        <taxon>Spermatophyta</taxon>
        <taxon>Magnoliopsida</taxon>
        <taxon>Ranunculales</taxon>
        <taxon>Ranunculaceae</taxon>
        <taxon>Thalictroideae</taxon>
        <taxon>Thalictrum</taxon>
    </lineage>
</organism>
<dbReference type="PANTHER" id="PTHR34556">
    <property type="match status" value="1"/>
</dbReference>
<evidence type="ECO:0000313" key="4">
    <source>
        <dbReference type="EMBL" id="KAF5193125.1"/>
    </source>
</evidence>
<dbReference type="OrthoDB" id="3833at2759"/>
<evidence type="ECO:0000256" key="1">
    <source>
        <dbReference type="SAM" id="MobiDB-lite"/>
    </source>
</evidence>
<dbReference type="Proteomes" id="UP000554482">
    <property type="component" value="Unassembled WGS sequence"/>
</dbReference>
<dbReference type="Pfam" id="PF20429">
    <property type="entry name" value="Tab2-like_C"/>
    <property type="match status" value="1"/>
</dbReference>
<proteinExistence type="predicted"/>
<name>A0A7J6W9R6_THATH</name>